<dbReference type="RefSeq" id="XP_048135820.1">
    <property type="nucleotide sequence ID" value="XM_048279863.1"/>
</dbReference>
<feature type="transmembrane region" description="Helical" evidence="1">
    <location>
        <begin position="79"/>
        <end position="103"/>
    </location>
</feature>
<sequence length="353" mass="39804">MAVQWVLVLHGLATLVVVVSFLCGQWPIFRRTPIASIHHFLTVGAYDYFLRCVGVLFGIRGTNAILEVERFCCDRPNPILQIIYLAIVGGTYFIVAKSCFSYIPGYYISGIHRYTSSLAVGIGLLLFLLTSFADPGTVKDDNVSQFLAAYPYDDIIYSGKECPTCKIPKHFLVCIYGVIAIGLVLAGQLKESRVIYVLTVYYRIENSFLSLAPHVLQWFVGSYDTQILLMVFLAIVALLLAGFFGYHASLCFTNTTTNETFKWQEYISWQRKLNEARASTAALRASVNGLSSDASPRESKWRAFFRRSPLEDAEPVVKENKYDKGLIKNIYEIIVPLSSRSSFSRKKSKVRRE</sequence>
<proteinExistence type="predicted"/>
<reference evidence="3" key="1">
    <citation type="submission" date="2025-08" db="UniProtKB">
        <authorList>
            <consortium name="RefSeq"/>
        </authorList>
    </citation>
    <scope>IDENTIFICATION</scope>
    <source>
        <tissue evidence="3">Leaf</tissue>
    </source>
</reference>
<feature type="transmembrane region" description="Helical" evidence="1">
    <location>
        <begin position="170"/>
        <end position="189"/>
    </location>
</feature>
<keyword evidence="1" id="KW-1133">Transmembrane helix</keyword>
<protein>
    <submittedName>
        <fullName evidence="3">Probable protein S-acyltransferase 17 isoform X2</fullName>
    </submittedName>
</protein>
<evidence type="ECO:0000256" key="1">
    <source>
        <dbReference type="SAM" id="Phobius"/>
    </source>
</evidence>
<feature type="transmembrane region" description="Helical" evidence="1">
    <location>
        <begin position="115"/>
        <end position="133"/>
    </location>
</feature>
<feature type="transmembrane region" description="Helical" evidence="1">
    <location>
        <begin position="226"/>
        <end position="246"/>
    </location>
</feature>
<keyword evidence="1" id="KW-0472">Membrane</keyword>
<feature type="transmembrane region" description="Helical" evidence="1">
    <location>
        <begin position="6"/>
        <end position="28"/>
    </location>
</feature>
<accession>A0ABM3HGU4</accession>
<feature type="transmembrane region" description="Helical" evidence="1">
    <location>
        <begin position="40"/>
        <end position="59"/>
    </location>
</feature>
<evidence type="ECO:0000313" key="2">
    <source>
        <dbReference type="Proteomes" id="UP000827889"/>
    </source>
</evidence>
<gene>
    <name evidence="3" type="primary">LOC115751678</name>
</gene>
<dbReference type="Proteomes" id="UP000827889">
    <property type="component" value="Chromosome 6"/>
</dbReference>
<dbReference type="GeneID" id="115751678"/>
<organism evidence="2 3">
    <name type="scientific">Rhodamnia argentea</name>
    <dbReference type="NCBI Taxonomy" id="178133"/>
    <lineage>
        <taxon>Eukaryota</taxon>
        <taxon>Viridiplantae</taxon>
        <taxon>Streptophyta</taxon>
        <taxon>Embryophyta</taxon>
        <taxon>Tracheophyta</taxon>
        <taxon>Spermatophyta</taxon>
        <taxon>Magnoliopsida</taxon>
        <taxon>eudicotyledons</taxon>
        <taxon>Gunneridae</taxon>
        <taxon>Pentapetalae</taxon>
        <taxon>rosids</taxon>
        <taxon>malvids</taxon>
        <taxon>Myrtales</taxon>
        <taxon>Myrtaceae</taxon>
        <taxon>Myrtoideae</taxon>
        <taxon>Myrteae</taxon>
        <taxon>Australasian group</taxon>
        <taxon>Rhodamnia</taxon>
    </lineage>
</organism>
<keyword evidence="2" id="KW-1185">Reference proteome</keyword>
<evidence type="ECO:0000313" key="3">
    <source>
        <dbReference type="RefSeq" id="XP_048135820.1"/>
    </source>
</evidence>
<name>A0ABM3HGU4_9MYRT</name>
<keyword evidence="1" id="KW-0812">Transmembrane</keyword>